<keyword evidence="2" id="KW-1185">Reference proteome</keyword>
<evidence type="ECO:0000313" key="1">
    <source>
        <dbReference type="EMBL" id="KAJ7751588.1"/>
    </source>
</evidence>
<organism evidence="1 2">
    <name type="scientific">Mycena metata</name>
    <dbReference type="NCBI Taxonomy" id="1033252"/>
    <lineage>
        <taxon>Eukaryota</taxon>
        <taxon>Fungi</taxon>
        <taxon>Dikarya</taxon>
        <taxon>Basidiomycota</taxon>
        <taxon>Agaricomycotina</taxon>
        <taxon>Agaricomycetes</taxon>
        <taxon>Agaricomycetidae</taxon>
        <taxon>Agaricales</taxon>
        <taxon>Marasmiineae</taxon>
        <taxon>Mycenaceae</taxon>
        <taxon>Mycena</taxon>
    </lineage>
</organism>
<evidence type="ECO:0000313" key="2">
    <source>
        <dbReference type="Proteomes" id="UP001215598"/>
    </source>
</evidence>
<evidence type="ECO:0008006" key="3">
    <source>
        <dbReference type="Google" id="ProtNLM"/>
    </source>
</evidence>
<comment type="caution">
    <text evidence="1">The sequence shown here is derived from an EMBL/GenBank/DDBJ whole genome shotgun (WGS) entry which is preliminary data.</text>
</comment>
<proteinExistence type="predicted"/>
<gene>
    <name evidence="1" type="ORF">B0H16DRAFT_1318039</name>
</gene>
<dbReference type="PROSITE" id="PS51257">
    <property type="entry name" value="PROKAR_LIPOPROTEIN"/>
    <property type="match status" value="1"/>
</dbReference>
<protein>
    <recommendedName>
        <fullName evidence="3">Tc1-like transposase DDE domain-containing protein</fullName>
    </recommendedName>
</protein>
<accession>A0AAD7N8P0</accession>
<sequence length="137" mass="15503">MPCIKLALKIAKCNNFLYTIQHSFSGTSCEFVTIDESSKNEHNISRRYGHAPIRMPVDFEDVFIRGICYTLVAAMSMDGYISQRVVEGSLDSYDFFDFIVEDVPEMGVFPDECSVLVMDKCCIHHTNTLQETLNAQG</sequence>
<dbReference type="EMBL" id="JARKIB010000061">
    <property type="protein sequence ID" value="KAJ7751588.1"/>
    <property type="molecule type" value="Genomic_DNA"/>
</dbReference>
<name>A0AAD7N8P0_9AGAR</name>
<dbReference type="Proteomes" id="UP001215598">
    <property type="component" value="Unassembled WGS sequence"/>
</dbReference>
<dbReference type="AlphaFoldDB" id="A0AAD7N8P0"/>
<reference evidence="1" key="1">
    <citation type="submission" date="2023-03" db="EMBL/GenBank/DDBJ databases">
        <title>Massive genome expansion in bonnet fungi (Mycena s.s.) driven by repeated elements and novel gene families across ecological guilds.</title>
        <authorList>
            <consortium name="Lawrence Berkeley National Laboratory"/>
            <person name="Harder C.B."/>
            <person name="Miyauchi S."/>
            <person name="Viragh M."/>
            <person name="Kuo A."/>
            <person name="Thoen E."/>
            <person name="Andreopoulos B."/>
            <person name="Lu D."/>
            <person name="Skrede I."/>
            <person name="Drula E."/>
            <person name="Henrissat B."/>
            <person name="Morin E."/>
            <person name="Kohler A."/>
            <person name="Barry K."/>
            <person name="LaButti K."/>
            <person name="Morin E."/>
            <person name="Salamov A."/>
            <person name="Lipzen A."/>
            <person name="Mereny Z."/>
            <person name="Hegedus B."/>
            <person name="Baldrian P."/>
            <person name="Stursova M."/>
            <person name="Weitz H."/>
            <person name="Taylor A."/>
            <person name="Grigoriev I.V."/>
            <person name="Nagy L.G."/>
            <person name="Martin F."/>
            <person name="Kauserud H."/>
        </authorList>
    </citation>
    <scope>NUCLEOTIDE SEQUENCE</scope>
    <source>
        <strain evidence="1">CBHHK182m</strain>
    </source>
</reference>